<dbReference type="EMBL" id="JPGG01000017">
    <property type="protein sequence ID" value="KGC10973.1"/>
    <property type="molecule type" value="Genomic_DNA"/>
</dbReference>
<comment type="caution">
    <text evidence="2">The sequence shown here is derived from an EMBL/GenBank/DDBJ whole genome shotgun (WGS) entry which is preliminary data.</text>
</comment>
<feature type="region of interest" description="Disordered" evidence="1">
    <location>
        <begin position="170"/>
        <end position="200"/>
    </location>
</feature>
<accession>A0AAW3ET56</accession>
<gene>
    <name evidence="2" type="ORF">DM48_7118</name>
</gene>
<dbReference type="InterPro" id="IPR010982">
    <property type="entry name" value="Lambda_DNA-bd_dom_sf"/>
</dbReference>
<protein>
    <submittedName>
        <fullName evidence="2">Uncharacterized protein</fullName>
    </submittedName>
</protein>
<dbReference type="AlphaFoldDB" id="A0AAW3ET56"/>
<dbReference type="Gene3D" id="1.10.260.40">
    <property type="entry name" value="lambda repressor-like DNA-binding domains"/>
    <property type="match status" value="1"/>
</dbReference>
<dbReference type="Proteomes" id="UP000029590">
    <property type="component" value="Unassembled WGS sequence"/>
</dbReference>
<feature type="compositionally biased region" description="Basic and acidic residues" evidence="1">
    <location>
        <begin position="175"/>
        <end position="191"/>
    </location>
</feature>
<dbReference type="GO" id="GO:0003677">
    <property type="term" value="F:DNA binding"/>
    <property type="evidence" value="ECO:0007669"/>
    <property type="project" value="InterPro"/>
</dbReference>
<evidence type="ECO:0000313" key="2">
    <source>
        <dbReference type="EMBL" id="KGC10973.1"/>
    </source>
</evidence>
<name>A0AAW3ET56_BURGA</name>
<feature type="region of interest" description="Disordered" evidence="1">
    <location>
        <begin position="1"/>
        <end position="20"/>
    </location>
</feature>
<evidence type="ECO:0000313" key="3">
    <source>
        <dbReference type="Proteomes" id="UP000029590"/>
    </source>
</evidence>
<evidence type="ECO:0000256" key="1">
    <source>
        <dbReference type="SAM" id="MobiDB-lite"/>
    </source>
</evidence>
<proteinExistence type="predicted"/>
<reference evidence="2 3" key="1">
    <citation type="submission" date="2014-04" db="EMBL/GenBank/DDBJ databases">
        <authorList>
            <person name="Bishop-Lilly K.A."/>
            <person name="Broomall S.M."/>
            <person name="Chain P.S."/>
            <person name="Chertkov O."/>
            <person name="Coyne S.R."/>
            <person name="Daligault H.E."/>
            <person name="Davenport K.W."/>
            <person name="Erkkila T."/>
            <person name="Frey K.G."/>
            <person name="Gibbons H.S."/>
            <person name="Gu W."/>
            <person name="Jaissle J."/>
            <person name="Johnson S.L."/>
            <person name="Koroleva G.I."/>
            <person name="Ladner J.T."/>
            <person name="Lo C.-C."/>
            <person name="Minogue T.D."/>
            <person name="Munk C."/>
            <person name="Palacios G.F."/>
            <person name="Redden C.L."/>
            <person name="Rosenzweig C.N."/>
            <person name="Scholz M.B."/>
            <person name="Teshima H."/>
            <person name="Xu Y."/>
        </authorList>
    </citation>
    <scope>NUCLEOTIDE SEQUENCE [LARGE SCALE GENOMIC DNA]</scope>
    <source>
        <strain evidence="3">gladioli</strain>
    </source>
</reference>
<dbReference type="KEGG" id="bgo:BM43_203"/>
<organism evidence="2 3">
    <name type="scientific">Burkholderia gladioli</name>
    <name type="common">Pseudomonas marginata</name>
    <name type="synonym">Phytomonas marginata</name>
    <dbReference type="NCBI Taxonomy" id="28095"/>
    <lineage>
        <taxon>Bacteria</taxon>
        <taxon>Pseudomonadati</taxon>
        <taxon>Pseudomonadota</taxon>
        <taxon>Betaproteobacteria</taxon>
        <taxon>Burkholderiales</taxon>
        <taxon>Burkholderiaceae</taxon>
        <taxon>Burkholderia</taxon>
    </lineage>
</organism>
<sequence>MRTGDVRHKQVRPLDLHRSRDASHEPIADALSTAMAFLVSKEFRDPGRATQTLDCLSVRVDVSRFVHKATLNTMFISNANAAFNNKAFTSQTMWPMRAIHETAQRLYAAAKQLRDVEGPANVARLLNESPQLLNNWERRGMSAAGALKAASALGCRAEWLRTGEGEMVDAGGLKESLRGGKTSKDQTDQQKSKPLPAPTPAIQERAKAFVAAFTEATTNNQVSPELMTALEGMLAAGTSNATAAAFAKRSRSAIRAAMMPEGQPHNEVQKRGSTR</sequence>